<gene>
    <name evidence="3" type="primary">20201289</name>
    <name evidence="2" type="ORF">HELRODRAFT_165974</name>
</gene>
<reference evidence="4" key="1">
    <citation type="submission" date="2012-12" db="EMBL/GenBank/DDBJ databases">
        <authorList>
            <person name="Hellsten U."/>
            <person name="Grimwood J."/>
            <person name="Chapman J.A."/>
            <person name="Shapiro H."/>
            <person name="Aerts A."/>
            <person name="Otillar R.P."/>
            <person name="Terry A.Y."/>
            <person name="Boore J.L."/>
            <person name="Simakov O."/>
            <person name="Marletaz F."/>
            <person name="Cho S.-J."/>
            <person name="Edsinger-Gonzales E."/>
            <person name="Havlak P."/>
            <person name="Kuo D.-H."/>
            <person name="Larsson T."/>
            <person name="Lv J."/>
            <person name="Arendt D."/>
            <person name="Savage R."/>
            <person name="Osoegawa K."/>
            <person name="de Jong P."/>
            <person name="Lindberg D.R."/>
            <person name="Seaver E.C."/>
            <person name="Weisblat D.A."/>
            <person name="Putnam N.H."/>
            <person name="Grigoriev I.V."/>
            <person name="Rokhsar D.S."/>
        </authorList>
    </citation>
    <scope>NUCLEOTIDE SEQUENCE</scope>
</reference>
<dbReference type="RefSeq" id="XP_009031271.1">
    <property type="nucleotide sequence ID" value="XM_009033023.1"/>
</dbReference>
<evidence type="ECO:0000313" key="3">
    <source>
        <dbReference type="EnsemblMetazoa" id="HelroP165974"/>
    </source>
</evidence>
<evidence type="ECO:0000313" key="2">
    <source>
        <dbReference type="EMBL" id="ESN90319.1"/>
    </source>
</evidence>
<feature type="compositionally biased region" description="Polar residues" evidence="1">
    <location>
        <begin position="77"/>
        <end position="88"/>
    </location>
</feature>
<dbReference type="EMBL" id="AMQM01002226">
    <property type="status" value="NOT_ANNOTATED_CDS"/>
    <property type="molecule type" value="Genomic_DNA"/>
</dbReference>
<dbReference type="Proteomes" id="UP000015101">
    <property type="component" value="Unassembled WGS sequence"/>
</dbReference>
<dbReference type="GeneID" id="20201289"/>
<feature type="region of interest" description="Disordered" evidence="1">
    <location>
        <begin position="48"/>
        <end position="88"/>
    </location>
</feature>
<keyword evidence="4" id="KW-1185">Reference proteome</keyword>
<dbReference type="KEGG" id="hro:HELRODRAFT_165974"/>
<name>T1EXI9_HELRO</name>
<dbReference type="InParanoid" id="T1EXI9"/>
<dbReference type="AlphaFoldDB" id="T1EXI9"/>
<dbReference type="EMBL" id="KB097753">
    <property type="protein sequence ID" value="ESN90319.1"/>
    <property type="molecule type" value="Genomic_DNA"/>
</dbReference>
<dbReference type="PANTHER" id="PTHR19963:SF30">
    <property type="entry name" value="ENDONUCLEASE_EXONUCLEASE_PHOSPHATASE DOMAIN-CONTAINING PROTEIN"/>
    <property type="match status" value="1"/>
</dbReference>
<feature type="compositionally biased region" description="Basic and acidic residues" evidence="1">
    <location>
        <begin position="63"/>
        <end position="76"/>
    </location>
</feature>
<dbReference type="HOGENOM" id="CLU_1908987_0_0_1"/>
<reference evidence="2 4" key="2">
    <citation type="journal article" date="2013" name="Nature">
        <title>Insights into bilaterian evolution from three spiralian genomes.</title>
        <authorList>
            <person name="Simakov O."/>
            <person name="Marletaz F."/>
            <person name="Cho S.J."/>
            <person name="Edsinger-Gonzales E."/>
            <person name="Havlak P."/>
            <person name="Hellsten U."/>
            <person name="Kuo D.H."/>
            <person name="Larsson T."/>
            <person name="Lv J."/>
            <person name="Arendt D."/>
            <person name="Savage R."/>
            <person name="Osoegawa K."/>
            <person name="de Jong P."/>
            <person name="Grimwood J."/>
            <person name="Chapman J.A."/>
            <person name="Shapiro H."/>
            <person name="Aerts A."/>
            <person name="Otillar R.P."/>
            <person name="Terry A.Y."/>
            <person name="Boore J.L."/>
            <person name="Grigoriev I.V."/>
            <person name="Lindberg D.R."/>
            <person name="Seaver E.C."/>
            <person name="Weisblat D.A."/>
            <person name="Putnam N.H."/>
            <person name="Rokhsar D.S."/>
        </authorList>
    </citation>
    <scope>NUCLEOTIDE SEQUENCE</scope>
</reference>
<protein>
    <submittedName>
        <fullName evidence="2 3">Uncharacterized protein</fullName>
    </submittedName>
</protein>
<proteinExistence type="predicted"/>
<dbReference type="EnsemblMetazoa" id="HelroT165974">
    <property type="protein sequence ID" value="HelroP165974"/>
    <property type="gene ID" value="HelroG165974"/>
</dbReference>
<evidence type="ECO:0000313" key="4">
    <source>
        <dbReference type="Proteomes" id="UP000015101"/>
    </source>
</evidence>
<evidence type="ECO:0000256" key="1">
    <source>
        <dbReference type="SAM" id="MobiDB-lite"/>
    </source>
</evidence>
<dbReference type="PANTHER" id="PTHR19963">
    <property type="entry name" value="CCHC-TYPE DOMAIN-CONTAINING PROTEIN"/>
    <property type="match status" value="1"/>
</dbReference>
<sequence length="133" mass="14737">MDVEEDLLIVDEVGVSSQQAGREQTSARPVFSDPERVYCRVADPGQERLRRSEGSGGYSYADAVRDRVQKESEKVTTTKPSTFTDGQTQLRQEGIVAGFQRSDKWSADNPQSKAITTALIRMIAIDMQPLSIV</sequence>
<dbReference type="CTD" id="20201289"/>
<reference evidence="3" key="3">
    <citation type="submission" date="2015-06" db="UniProtKB">
        <authorList>
            <consortium name="EnsemblMetazoa"/>
        </authorList>
    </citation>
    <scope>IDENTIFICATION</scope>
</reference>
<organism evidence="3 4">
    <name type="scientific">Helobdella robusta</name>
    <name type="common">Californian leech</name>
    <dbReference type="NCBI Taxonomy" id="6412"/>
    <lineage>
        <taxon>Eukaryota</taxon>
        <taxon>Metazoa</taxon>
        <taxon>Spiralia</taxon>
        <taxon>Lophotrochozoa</taxon>
        <taxon>Annelida</taxon>
        <taxon>Clitellata</taxon>
        <taxon>Hirudinea</taxon>
        <taxon>Rhynchobdellida</taxon>
        <taxon>Glossiphoniidae</taxon>
        <taxon>Helobdella</taxon>
    </lineage>
</organism>
<accession>T1EXI9</accession>